<dbReference type="EMBL" id="WNKV01000012">
    <property type="protein sequence ID" value="MTW17805.1"/>
    <property type="molecule type" value="Genomic_DNA"/>
</dbReference>
<proteinExistence type="predicted"/>
<dbReference type="InterPro" id="IPR007423">
    <property type="entry name" value="Sel_put"/>
</dbReference>
<reference evidence="1 2" key="1">
    <citation type="submission" date="2019-11" db="EMBL/GenBank/DDBJ databases">
        <title>Whole-genome sequence of Rhodoplanes serenus DSM 18633, type strain.</title>
        <authorList>
            <person name="Kyndt J.A."/>
            <person name="Meyer T.E."/>
        </authorList>
    </citation>
    <scope>NUCLEOTIDE SEQUENCE [LARGE SCALE GENOMIC DNA]</scope>
    <source>
        <strain evidence="1 2">DSM 18633</strain>
    </source>
</reference>
<dbReference type="PANTHER" id="PTHR38453">
    <property type="entry name" value="CYTOPLASMIC PROTEIN-RELATED"/>
    <property type="match status" value="1"/>
</dbReference>
<evidence type="ECO:0000313" key="1">
    <source>
        <dbReference type="EMBL" id="MTW17805.1"/>
    </source>
</evidence>
<evidence type="ECO:0000313" key="2">
    <source>
        <dbReference type="Proteomes" id="UP000438991"/>
    </source>
</evidence>
<accession>A0A327K1I0</accession>
<comment type="caution">
    <text evidence="1">The sequence shown here is derived from an EMBL/GenBank/DDBJ whole genome shotgun (WGS) entry which is preliminary data.</text>
</comment>
<protein>
    <submittedName>
        <fullName evidence="1">Selenoprotein</fullName>
    </submittedName>
</protein>
<dbReference type="PANTHER" id="PTHR38453:SF1">
    <property type="entry name" value="CYTOPLASMIC PROTEIN"/>
    <property type="match status" value="1"/>
</dbReference>
<name>A0A327K1I0_9BRAD</name>
<dbReference type="AlphaFoldDB" id="A0A327K1I0"/>
<dbReference type="RefSeq" id="WP_111387221.1">
    <property type="nucleotide sequence ID" value="NZ_NPEW01000211.1"/>
</dbReference>
<organism evidence="1 2">
    <name type="scientific">Rhodoplanes serenus</name>
    <dbReference type="NCBI Taxonomy" id="200615"/>
    <lineage>
        <taxon>Bacteria</taxon>
        <taxon>Pseudomonadati</taxon>
        <taxon>Pseudomonadota</taxon>
        <taxon>Alphaproteobacteria</taxon>
        <taxon>Hyphomicrobiales</taxon>
        <taxon>Nitrobacteraceae</taxon>
        <taxon>Rhodoplanes</taxon>
    </lineage>
</organism>
<gene>
    <name evidence="1" type="ORF">GJ689_16480</name>
</gene>
<dbReference type="Pfam" id="PF04328">
    <property type="entry name" value="Sel_put"/>
    <property type="match status" value="1"/>
</dbReference>
<dbReference type="Proteomes" id="UP000438991">
    <property type="component" value="Unassembled WGS sequence"/>
</dbReference>
<sequence>MPEPGTSTLGLAGWAVRTARLMVGVPDYDTYVEHRKVTHPGEPVMTYAEFFRERQDARYAFGKGGRFRCC</sequence>